<dbReference type="Pfam" id="PF03947">
    <property type="entry name" value="Ribosomal_L2_C"/>
    <property type="match status" value="1"/>
</dbReference>
<dbReference type="InterPro" id="IPR002171">
    <property type="entry name" value="Ribosomal_uL2"/>
</dbReference>
<dbReference type="Proteomes" id="UP000741282">
    <property type="component" value="Unassembled WGS sequence"/>
</dbReference>
<dbReference type="AlphaFoldDB" id="A0A955KX13"/>
<dbReference type="NCBIfam" id="TIGR01171">
    <property type="entry name" value="rplB_bact"/>
    <property type="match status" value="1"/>
</dbReference>
<feature type="compositionally biased region" description="Gly residues" evidence="5">
    <location>
        <begin position="234"/>
        <end position="244"/>
    </location>
</feature>
<evidence type="ECO:0000256" key="3">
    <source>
        <dbReference type="ARBA" id="ARBA00023274"/>
    </source>
</evidence>
<dbReference type="Gene3D" id="2.30.30.30">
    <property type="match status" value="1"/>
</dbReference>
<dbReference type="InterPro" id="IPR008991">
    <property type="entry name" value="Translation_prot_SH3-like_sf"/>
</dbReference>
<evidence type="ECO:0000313" key="8">
    <source>
        <dbReference type="EMBL" id="MCA9376669.1"/>
    </source>
</evidence>
<dbReference type="Gene3D" id="2.40.50.140">
    <property type="entry name" value="Nucleic acid-binding proteins"/>
    <property type="match status" value="1"/>
</dbReference>
<evidence type="ECO:0000256" key="2">
    <source>
        <dbReference type="ARBA" id="ARBA00022980"/>
    </source>
</evidence>
<dbReference type="InterPro" id="IPR014726">
    <property type="entry name" value="Ribosomal_uL2_dom3"/>
</dbReference>
<dbReference type="EMBL" id="JAGQLN010000006">
    <property type="protein sequence ID" value="MCA9376669.1"/>
    <property type="molecule type" value="Genomic_DNA"/>
</dbReference>
<dbReference type="InterPro" id="IPR022666">
    <property type="entry name" value="Ribosomal_uL2_RNA-bd_dom"/>
</dbReference>
<dbReference type="InterPro" id="IPR012340">
    <property type="entry name" value="NA-bd_OB-fold"/>
</dbReference>
<evidence type="ECO:0000259" key="6">
    <source>
        <dbReference type="SMART" id="SM01382"/>
    </source>
</evidence>
<dbReference type="GO" id="GO:0002181">
    <property type="term" value="P:cytoplasmic translation"/>
    <property type="evidence" value="ECO:0007669"/>
    <property type="project" value="TreeGrafter"/>
</dbReference>
<evidence type="ECO:0000256" key="5">
    <source>
        <dbReference type="SAM" id="MobiDB-lite"/>
    </source>
</evidence>
<dbReference type="GO" id="GO:0003735">
    <property type="term" value="F:structural constituent of ribosome"/>
    <property type="evidence" value="ECO:0007669"/>
    <property type="project" value="InterPro"/>
</dbReference>
<feature type="compositionally biased region" description="Basic residues" evidence="5">
    <location>
        <begin position="257"/>
        <end position="283"/>
    </location>
</feature>
<reference evidence="8" key="2">
    <citation type="journal article" date="2021" name="Microbiome">
        <title>Successional dynamics and alternative stable states in a saline activated sludge microbial community over 9 years.</title>
        <authorList>
            <person name="Wang Y."/>
            <person name="Ye J."/>
            <person name="Ju F."/>
            <person name="Liu L."/>
            <person name="Boyd J.A."/>
            <person name="Deng Y."/>
            <person name="Parks D.H."/>
            <person name="Jiang X."/>
            <person name="Yin X."/>
            <person name="Woodcroft B.J."/>
            <person name="Tyson G.W."/>
            <person name="Hugenholtz P."/>
            <person name="Polz M.F."/>
            <person name="Zhang T."/>
        </authorList>
    </citation>
    <scope>NUCLEOTIDE SEQUENCE</scope>
    <source>
        <strain evidence="8">HKST-UBA17</strain>
    </source>
</reference>
<evidence type="ECO:0000259" key="7">
    <source>
        <dbReference type="SMART" id="SM01383"/>
    </source>
</evidence>
<feature type="compositionally biased region" description="Basic residues" evidence="5">
    <location>
        <begin position="24"/>
        <end position="41"/>
    </location>
</feature>
<reference evidence="8" key="1">
    <citation type="submission" date="2020-04" db="EMBL/GenBank/DDBJ databases">
        <authorList>
            <person name="Zhang T."/>
        </authorList>
    </citation>
    <scope>NUCLEOTIDE SEQUENCE</scope>
    <source>
        <strain evidence="8">HKST-UBA17</strain>
    </source>
</reference>
<comment type="similarity">
    <text evidence="1">Belongs to the universal ribosomal protein uL2 family.</text>
</comment>
<keyword evidence="2 8" id="KW-0689">Ribosomal protein</keyword>
<feature type="domain" description="Large ribosomal subunit protein uL2 RNA-binding" evidence="7">
    <location>
        <begin position="42"/>
        <end position="118"/>
    </location>
</feature>
<organism evidence="8 9">
    <name type="scientific">Candidatus Dojkabacteria bacterium</name>
    <dbReference type="NCBI Taxonomy" id="2099670"/>
    <lineage>
        <taxon>Bacteria</taxon>
        <taxon>Candidatus Dojkabacteria</taxon>
    </lineage>
</organism>
<protein>
    <recommendedName>
        <fullName evidence="4">50S ribosomal protein L2</fullName>
    </recommendedName>
</protein>
<dbReference type="SUPFAM" id="SSF50104">
    <property type="entry name" value="Translation proteins SH3-like domain"/>
    <property type="match status" value="1"/>
</dbReference>
<feature type="domain" description="Large ribosomal subunit protein uL2 C-terminal" evidence="6">
    <location>
        <begin position="124"/>
        <end position="254"/>
    </location>
</feature>
<dbReference type="InterPro" id="IPR022669">
    <property type="entry name" value="Ribosomal_uL2_C"/>
</dbReference>
<dbReference type="GO" id="GO:0015934">
    <property type="term" value="C:large ribosomal subunit"/>
    <property type="evidence" value="ECO:0007669"/>
    <property type="project" value="InterPro"/>
</dbReference>
<evidence type="ECO:0000313" key="9">
    <source>
        <dbReference type="Proteomes" id="UP000741282"/>
    </source>
</evidence>
<dbReference type="Gene3D" id="4.10.950.10">
    <property type="entry name" value="Ribosomal protein L2, domain 3"/>
    <property type="match status" value="1"/>
</dbReference>
<feature type="region of interest" description="Disordered" evidence="5">
    <location>
        <begin position="229"/>
        <end position="283"/>
    </location>
</feature>
<dbReference type="InterPro" id="IPR014722">
    <property type="entry name" value="Rib_uL2_dom2"/>
</dbReference>
<dbReference type="GO" id="GO:0016740">
    <property type="term" value="F:transferase activity"/>
    <property type="evidence" value="ECO:0007669"/>
    <property type="project" value="InterPro"/>
</dbReference>
<proteinExistence type="inferred from homology"/>
<keyword evidence="3" id="KW-0687">Ribonucleoprotein</keyword>
<dbReference type="SUPFAM" id="SSF50249">
    <property type="entry name" value="Nucleic acid-binding proteins"/>
    <property type="match status" value="1"/>
</dbReference>
<dbReference type="InterPro" id="IPR005880">
    <property type="entry name" value="Ribosomal_uL2_bac/org-type"/>
</dbReference>
<name>A0A955KX13_9BACT</name>
<dbReference type="PANTHER" id="PTHR13691">
    <property type="entry name" value="RIBOSOMAL PROTEIN L2"/>
    <property type="match status" value="1"/>
</dbReference>
<dbReference type="SMART" id="SM01382">
    <property type="entry name" value="Ribosomal_L2_C"/>
    <property type="match status" value="1"/>
</dbReference>
<dbReference type="SMART" id="SM01383">
    <property type="entry name" value="Ribosomal_L2"/>
    <property type="match status" value="1"/>
</dbReference>
<dbReference type="GO" id="GO:0003723">
    <property type="term" value="F:RNA binding"/>
    <property type="evidence" value="ECO:0007669"/>
    <property type="project" value="InterPro"/>
</dbReference>
<dbReference type="PANTHER" id="PTHR13691:SF5">
    <property type="entry name" value="LARGE RIBOSOMAL SUBUNIT PROTEIN UL2M"/>
    <property type="match status" value="1"/>
</dbReference>
<sequence length="283" mass="31489">MAVKRFKPTTQTLRGTRLEDRSHLEKKRPPRKLTSHKRKISGRNNQGKVTIRHRGGGMKRRVRHVDMKREKYGVPAVVEGFYFDPNRSAHLALLKYADGDRRFIIAPRGLQVGDSVVSDEQADILIGNAMRIKNIPSGTEVHCIEAEPGRGAAYGRAAGQAIVVQGVDPTGKYMQVKMPSGEIRLVHGESMATVGQIGNEDHMNVKLGKAGRKRNLGWRPVVRGLVMHPAQHPHGGGEGKGVIGGPAKDRWGNKVGTRTRKNKRTEKMIIKRRRSKTRPHAKK</sequence>
<gene>
    <name evidence="8" type="primary">rplB</name>
    <name evidence="8" type="ORF">KC685_01985</name>
</gene>
<evidence type="ECO:0000256" key="4">
    <source>
        <dbReference type="ARBA" id="ARBA00035459"/>
    </source>
</evidence>
<feature type="region of interest" description="Disordered" evidence="5">
    <location>
        <begin position="1"/>
        <end position="46"/>
    </location>
</feature>
<dbReference type="PIRSF" id="PIRSF002158">
    <property type="entry name" value="Ribosomal_L2"/>
    <property type="match status" value="1"/>
</dbReference>
<evidence type="ECO:0000256" key="1">
    <source>
        <dbReference type="ARBA" id="ARBA00005636"/>
    </source>
</evidence>
<dbReference type="Pfam" id="PF00181">
    <property type="entry name" value="Ribosomal_L2_N"/>
    <property type="match status" value="1"/>
</dbReference>
<accession>A0A955KX13</accession>
<comment type="caution">
    <text evidence="8">The sequence shown here is derived from an EMBL/GenBank/DDBJ whole genome shotgun (WGS) entry which is preliminary data.</text>
</comment>